<reference evidence="3" key="1">
    <citation type="submission" date="2016-11" db="UniProtKB">
        <authorList>
            <consortium name="WormBaseParasite"/>
        </authorList>
    </citation>
    <scope>IDENTIFICATION</scope>
</reference>
<dbReference type="PANTHER" id="PTHR24075:SF0">
    <property type="entry name" value="TRANSLOCATION PROTEIN SEC63 HOMOLOG"/>
    <property type="match status" value="1"/>
</dbReference>
<dbReference type="GO" id="GO:0006614">
    <property type="term" value="P:SRP-dependent cotranslational protein targeting to membrane"/>
    <property type="evidence" value="ECO:0007669"/>
    <property type="project" value="TreeGrafter"/>
</dbReference>
<name>A0A1I7T6Y0_9PELO</name>
<dbReference type="SUPFAM" id="SSF81296">
    <property type="entry name" value="E set domains"/>
    <property type="match status" value="1"/>
</dbReference>
<dbReference type="PANTHER" id="PTHR24075">
    <property type="entry name" value="SEC63 DOMAIN-CONTAINING"/>
    <property type="match status" value="1"/>
</dbReference>
<dbReference type="GO" id="GO:0031207">
    <property type="term" value="C:Sec62/Sec63 complex"/>
    <property type="evidence" value="ECO:0007669"/>
    <property type="project" value="TreeGrafter"/>
</dbReference>
<feature type="region of interest" description="Disordered" evidence="1">
    <location>
        <begin position="69"/>
        <end position="92"/>
    </location>
</feature>
<protein>
    <submittedName>
        <fullName evidence="3">Peptidase</fullName>
    </submittedName>
</protein>
<dbReference type="InterPro" id="IPR014756">
    <property type="entry name" value="Ig_E-set"/>
</dbReference>
<dbReference type="Proteomes" id="UP000095282">
    <property type="component" value="Unplaced"/>
</dbReference>
<proteinExistence type="predicted"/>
<dbReference type="GO" id="GO:0003723">
    <property type="term" value="F:RNA binding"/>
    <property type="evidence" value="ECO:0007669"/>
    <property type="project" value="TreeGrafter"/>
</dbReference>
<dbReference type="Gene3D" id="2.60.40.150">
    <property type="entry name" value="C2 domain"/>
    <property type="match status" value="1"/>
</dbReference>
<dbReference type="GO" id="GO:0008320">
    <property type="term" value="F:protein transmembrane transporter activity"/>
    <property type="evidence" value="ECO:0007669"/>
    <property type="project" value="TreeGrafter"/>
</dbReference>
<accession>A0A1I7T6Y0</accession>
<keyword evidence="2" id="KW-1185">Reference proteome</keyword>
<dbReference type="STRING" id="1561998.A0A1I7T6Y0"/>
<dbReference type="AlphaFoldDB" id="A0A1I7T6Y0"/>
<dbReference type="InterPro" id="IPR035892">
    <property type="entry name" value="C2_domain_sf"/>
</dbReference>
<evidence type="ECO:0000313" key="2">
    <source>
        <dbReference type="Proteomes" id="UP000095282"/>
    </source>
</evidence>
<dbReference type="eggNOG" id="KOG0721">
    <property type="taxonomic scope" value="Eukaryota"/>
</dbReference>
<evidence type="ECO:0000313" key="3">
    <source>
        <dbReference type="WBParaSite" id="Csp11.Scaffold525.g3006.t1"/>
    </source>
</evidence>
<evidence type="ECO:0000256" key="1">
    <source>
        <dbReference type="SAM" id="MobiDB-lite"/>
    </source>
</evidence>
<dbReference type="WBParaSite" id="Csp11.Scaffold525.g3006.t1">
    <property type="protein sequence ID" value="Csp11.Scaffold525.g3006.t1"/>
    <property type="gene ID" value="Csp11.Scaffold525.g3006"/>
</dbReference>
<dbReference type="GO" id="GO:0006620">
    <property type="term" value="P:post-translational protein targeting to endoplasmic reticulum membrane"/>
    <property type="evidence" value="ECO:0007669"/>
    <property type="project" value="TreeGrafter"/>
</dbReference>
<organism evidence="2 3">
    <name type="scientific">Caenorhabditis tropicalis</name>
    <dbReference type="NCBI Taxonomy" id="1561998"/>
    <lineage>
        <taxon>Eukaryota</taxon>
        <taxon>Metazoa</taxon>
        <taxon>Ecdysozoa</taxon>
        <taxon>Nematoda</taxon>
        <taxon>Chromadorea</taxon>
        <taxon>Rhabditida</taxon>
        <taxon>Rhabditina</taxon>
        <taxon>Rhabditomorpha</taxon>
        <taxon>Rhabditoidea</taxon>
        <taxon>Rhabditidae</taxon>
        <taxon>Peloderinae</taxon>
        <taxon>Caenorhabditis</taxon>
    </lineage>
</organism>
<sequence length="92" mass="10650">MLTFPQLVKTLVDEQTVDIRFAAPPHKGIYTYNLSVKSDSYIDAEYSVDFKIDVKEAKYVEIKHDDYIDEDDDEAVVSSEEDYTEDDDSDEE</sequence>